<protein>
    <submittedName>
        <fullName evidence="1">Uncharacterized protein</fullName>
    </submittedName>
</protein>
<dbReference type="EnsemblPlants" id="OMERI08G05870.3">
    <property type="protein sequence ID" value="OMERI08G05870.3"/>
    <property type="gene ID" value="OMERI08G05870"/>
</dbReference>
<organism evidence="1">
    <name type="scientific">Oryza meridionalis</name>
    <dbReference type="NCBI Taxonomy" id="40149"/>
    <lineage>
        <taxon>Eukaryota</taxon>
        <taxon>Viridiplantae</taxon>
        <taxon>Streptophyta</taxon>
        <taxon>Embryophyta</taxon>
        <taxon>Tracheophyta</taxon>
        <taxon>Spermatophyta</taxon>
        <taxon>Magnoliopsida</taxon>
        <taxon>Liliopsida</taxon>
        <taxon>Poales</taxon>
        <taxon>Poaceae</taxon>
        <taxon>BOP clade</taxon>
        <taxon>Oryzoideae</taxon>
        <taxon>Oryzeae</taxon>
        <taxon>Oryzinae</taxon>
        <taxon>Oryza</taxon>
    </lineage>
</organism>
<reference evidence="1" key="2">
    <citation type="submission" date="2018-05" db="EMBL/GenBank/DDBJ databases">
        <title>OmerRS3 (Oryza meridionalis Reference Sequence Version 3).</title>
        <authorList>
            <person name="Zhang J."/>
            <person name="Kudrna D."/>
            <person name="Lee S."/>
            <person name="Talag J."/>
            <person name="Welchert J."/>
            <person name="Wing R.A."/>
        </authorList>
    </citation>
    <scope>NUCLEOTIDE SEQUENCE [LARGE SCALE GENOMIC DNA]</scope>
    <source>
        <strain evidence="1">cv. OR44</strain>
    </source>
</reference>
<sequence length="88" mass="9714">MARKTAMRCLVGSQQQHILAAGEVDQMRRRLDGAVKEGGEVGGAHVKWADWRRKACRTLIRSGANYIATNRREDSAKAGRSTYPGTNN</sequence>
<evidence type="ECO:0000313" key="2">
    <source>
        <dbReference type="Proteomes" id="UP000008021"/>
    </source>
</evidence>
<name>A0A0E0EJ22_9ORYZ</name>
<accession>A0A0E0EJ22</accession>
<dbReference type="HOGENOM" id="CLU_2472852_0_0_1"/>
<dbReference type="AlphaFoldDB" id="A0A0E0EJ22"/>
<keyword evidence="2" id="KW-1185">Reference proteome</keyword>
<proteinExistence type="predicted"/>
<dbReference type="Gramene" id="OMERI08G05870.3">
    <property type="protein sequence ID" value="OMERI08G05870.3"/>
    <property type="gene ID" value="OMERI08G05870"/>
</dbReference>
<evidence type="ECO:0000313" key="1">
    <source>
        <dbReference type="EnsemblPlants" id="OMERI08G05870.3"/>
    </source>
</evidence>
<dbReference type="Proteomes" id="UP000008021">
    <property type="component" value="Chromosome 8"/>
</dbReference>
<reference evidence="1" key="1">
    <citation type="submission" date="2015-04" db="UniProtKB">
        <authorList>
            <consortium name="EnsemblPlants"/>
        </authorList>
    </citation>
    <scope>IDENTIFICATION</scope>
</reference>